<reference evidence="1" key="1">
    <citation type="submission" date="2018-05" db="EMBL/GenBank/DDBJ databases">
        <authorList>
            <person name="Lanie J.A."/>
            <person name="Ng W.-L."/>
            <person name="Kazmierczak K.M."/>
            <person name="Andrzejewski T.M."/>
            <person name="Davidsen T.M."/>
            <person name="Wayne K.J."/>
            <person name="Tettelin H."/>
            <person name="Glass J.I."/>
            <person name="Rusch D."/>
            <person name="Podicherti R."/>
            <person name="Tsui H.-C.T."/>
            <person name="Winkler M.E."/>
        </authorList>
    </citation>
    <scope>NUCLEOTIDE SEQUENCE</scope>
</reference>
<sequence length="60" mass="7275">MPEHSLDFQLADLFTKCFYIVRQIFQYCLIIFADRKFQKYRGIIQVAFEFFECGKGFFES</sequence>
<proteinExistence type="predicted"/>
<dbReference type="AlphaFoldDB" id="A0A381VS85"/>
<protein>
    <submittedName>
        <fullName evidence="1">Uncharacterized protein</fullName>
    </submittedName>
</protein>
<accession>A0A381VS85</accession>
<name>A0A381VS85_9ZZZZ</name>
<evidence type="ECO:0000313" key="1">
    <source>
        <dbReference type="EMBL" id="SVA43145.1"/>
    </source>
</evidence>
<organism evidence="1">
    <name type="scientific">marine metagenome</name>
    <dbReference type="NCBI Taxonomy" id="408172"/>
    <lineage>
        <taxon>unclassified sequences</taxon>
        <taxon>metagenomes</taxon>
        <taxon>ecological metagenomes</taxon>
    </lineage>
</organism>
<gene>
    <name evidence="1" type="ORF">METZ01_LOCUS95999</name>
</gene>
<dbReference type="EMBL" id="UINC01009629">
    <property type="protein sequence ID" value="SVA43145.1"/>
    <property type="molecule type" value="Genomic_DNA"/>
</dbReference>